<dbReference type="HOGENOM" id="CLU_2291407_0_0_1"/>
<keyword evidence="1" id="KW-1133">Transmembrane helix</keyword>
<name>A0A0D2IQA1_9EURO</name>
<proteinExistence type="predicted"/>
<reference evidence="2 3" key="1">
    <citation type="submission" date="2015-01" db="EMBL/GenBank/DDBJ databases">
        <title>The Genome Sequence of Rhinocladiella mackenzie CBS 650.93.</title>
        <authorList>
            <consortium name="The Broad Institute Genomics Platform"/>
            <person name="Cuomo C."/>
            <person name="de Hoog S."/>
            <person name="Gorbushina A."/>
            <person name="Stielow B."/>
            <person name="Teixiera M."/>
            <person name="Abouelleil A."/>
            <person name="Chapman S.B."/>
            <person name="Priest M."/>
            <person name="Young S.K."/>
            <person name="Wortman J."/>
            <person name="Nusbaum C."/>
            <person name="Birren B."/>
        </authorList>
    </citation>
    <scope>NUCLEOTIDE SEQUENCE [LARGE SCALE GENOMIC DNA]</scope>
    <source>
        <strain evidence="2 3">CBS 650.93</strain>
    </source>
</reference>
<dbReference type="GeneID" id="25290795"/>
<feature type="transmembrane region" description="Helical" evidence="1">
    <location>
        <begin position="41"/>
        <end position="61"/>
    </location>
</feature>
<organism evidence="2 3">
    <name type="scientific">Rhinocladiella mackenziei CBS 650.93</name>
    <dbReference type="NCBI Taxonomy" id="1442369"/>
    <lineage>
        <taxon>Eukaryota</taxon>
        <taxon>Fungi</taxon>
        <taxon>Dikarya</taxon>
        <taxon>Ascomycota</taxon>
        <taxon>Pezizomycotina</taxon>
        <taxon>Eurotiomycetes</taxon>
        <taxon>Chaetothyriomycetidae</taxon>
        <taxon>Chaetothyriales</taxon>
        <taxon>Herpotrichiellaceae</taxon>
        <taxon>Rhinocladiella</taxon>
    </lineage>
</organism>
<keyword evidence="1" id="KW-0812">Transmembrane</keyword>
<dbReference type="OrthoDB" id="4159415at2759"/>
<evidence type="ECO:0000313" key="3">
    <source>
        <dbReference type="Proteomes" id="UP000053617"/>
    </source>
</evidence>
<keyword evidence="1" id="KW-0472">Membrane</keyword>
<accession>A0A0D2IQA1</accession>
<dbReference type="VEuPathDB" id="FungiDB:Z518_02724"/>
<dbReference type="RefSeq" id="XP_013275205.1">
    <property type="nucleotide sequence ID" value="XM_013419751.1"/>
</dbReference>
<protein>
    <submittedName>
        <fullName evidence="2">Uncharacterized protein</fullName>
    </submittedName>
</protein>
<dbReference type="AlphaFoldDB" id="A0A0D2IQA1"/>
<evidence type="ECO:0000256" key="1">
    <source>
        <dbReference type="SAM" id="Phobius"/>
    </source>
</evidence>
<dbReference type="EMBL" id="KN847476">
    <property type="protein sequence ID" value="KIX08069.1"/>
    <property type="molecule type" value="Genomic_DNA"/>
</dbReference>
<gene>
    <name evidence="2" type="ORF">Z518_02724</name>
</gene>
<evidence type="ECO:0000313" key="2">
    <source>
        <dbReference type="EMBL" id="KIX08069.1"/>
    </source>
</evidence>
<keyword evidence="3" id="KW-1185">Reference proteome</keyword>
<dbReference type="Proteomes" id="UP000053617">
    <property type="component" value="Unassembled WGS sequence"/>
</dbReference>
<sequence length="122" mass="13407">MNATRQLMTRRLVTGFGQRLTTPARYASTSSGHMSPKDRSLMRGVFTAATVATLGGVTYAVSLLDLVLEMLPIGFAAPRVKSEAARSGHRMNNRFTKRNANLDSSKWFLEGADVSKYVDSKH</sequence>